<dbReference type="EMBL" id="CP029479">
    <property type="protein sequence ID" value="AWM78479.1"/>
    <property type="molecule type" value="Genomic_DNA"/>
</dbReference>
<dbReference type="AlphaFoldDB" id="A0A2Z3I0M6"/>
<dbReference type="OrthoDB" id="1883113at2"/>
<sequence length="490" mass="52888">MKLEDLLLEGAQPTYSESIRLIAARWEVLLGPHFMDGHPPEDLQLRVVAAIEAGGLADDAVLAVAGDLAALAWWRGPALPDGLRGRLNALTRQILIRTSDGLQMEPRPLPRSRLRRAHVILAGNLLDPAHSPSAGAIDYAAALAMDSQTERVEIVHSGGVTPAMKAYIETRLGHFPASRGLSLVSTRDNPDFLVDILGRGPCTFHVWGEPALSPVISVASRLGPTLMFTCADEPPVQFADVYWYFQAEDRIRRLWADQGAPQAFIDRYVRLASGPCLDGPPPTPLLRRDLGLSEDAFVIATVGNRLAVEMDEAYITGVELAIRDRPECVWMVVGGLPDYLSGAFEQVLGPRFMHIPYSHELDRLMTTVDVFANPFRTGGGNSANLALGAGAAVLSLGLGDVSALIPDSFVAGDADEYFRYLGFLMDSPELLAAVKAEQGAHNARMRDQGLFLKEIQGLARLAADRYEARGCGAPLSETVFAPRAPLAATG</sequence>
<dbReference type="RefSeq" id="WP_110451045.1">
    <property type="nucleotide sequence ID" value="NZ_CP029479.1"/>
</dbReference>
<evidence type="ECO:0008006" key="3">
    <source>
        <dbReference type="Google" id="ProtNLM"/>
    </source>
</evidence>
<dbReference type="Proteomes" id="UP000247763">
    <property type="component" value="Chromosome"/>
</dbReference>
<evidence type="ECO:0000313" key="1">
    <source>
        <dbReference type="EMBL" id="AWM78479.1"/>
    </source>
</evidence>
<organism evidence="1 2">
    <name type="scientific">Phenylobacterium parvum</name>
    <dbReference type="NCBI Taxonomy" id="2201350"/>
    <lineage>
        <taxon>Bacteria</taxon>
        <taxon>Pseudomonadati</taxon>
        <taxon>Pseudomonadota</taxon>
        <taxon>Alphaproteobacteria</taxon>
        <taxon>Caulobacterales</taxon>
        <taxon>Caulobacteraceae</taxon>
        <taxon>Phenylobacterium</taxon>
    </lineage>
</organism>
<evidence type="ECO:0000313" key="2">
    <source>
        <dbReference type="Proteomes" id="UP000247763"/>
    </source>
</evidence>
<dbReference type="KEGG" id="phb:HYN04_12390"/>
<keyword evidence="2" id="KW-1185">Reference proteome</keyword>
<gene>
    <name evidence="1" type="ORF">HYN04_12390</name>
</gene>
<proteinExistence type="predicted"/>
<accession>A0A2Z3I0M6</accession>
<protein>
    <recommendedName>
        <fullName evidence="3">Glycosyltransferase</fullName>
    </recommendedName>
</protein>
<name>A0A2Z3I0M6_9CAUL</name>
<dbReference type="SUPFAM" id="SSF53756">
    <property type="entry name" value="UDP-Glycosyltransferase/glycogen phosphorylase"/>
    <property type="match status" value="1"/>
</dbReference>
<dbReference type="Gene3D" id="3.40.50.2000">
    <property type="entry name" value="Glycogen Phosphorylase B"/>
    <property type="match status" value="1"/>
</dbReference>
<reference evidence="2" key="1">
    <citation type="submission" date="2018-05" db="EMBL/GenBank/DDBJ databases">
        <title>Genome sequencing of Phenylobacterium sp. HYN0004.</title>
        <authorList>
            <person name="Yi H."/>
            <person name="Baek C."/>
        </authorList>
    </citation>
    <scope>NUCLEOTIDE SEQUENCE [LARGE SCALE GENOMIC DNA]</scope>
    <source>
        <strain evidence="2">HYN0004</strain>
    </source>
</reference>